<dbReference type="InterPro" id="IPR013749">
    <property type="entry name" value="PM/HMP-P_kinase-1"/>
</dbReference>
<evidence type="ECO:0000256" key="6">
    <source>
        <dbReference type="ARBA" id="ARBA00022777"/>
    </source>
</evidence>
<dbReference type="EMBL" id="JBHLXP010000009">
    <property type="protein sequence ID" value="MFC0050557.1"/>
    <property type="molecule type" value="Genomic_DNA"/>
</dbReference>
<gene>
    <name evidence="15" type="primary">thiD</name>
    <name evidence="15" type="ORF">ACFFJP_19940</name>
</gene>
<dbReference type="CDD" id="cd01169">
    <property type="entry name" value="HMPP_kinase"/>
    <property type="match status" value="1"/>
</dbReference>
<accession>A0ABV6BKH6</accession>
<dbReference type="InterPro" id="IPR004399">
    <property type="entry name" value="HMP/HMP-P_kinase_dom"/>
</dbReference>
<comment type="similarity">
    <text evidence="1">Belongs to the ThiD family.</text>
</comment>
<evidence type="ECO:0000256" key="7">
    <source>
        <dbReference type="ARBA" id="ARBA00022840"/>
    </source>
</evidence>
<keyword evidence="6 15" id="KW-0418">Kinase</keyword>
<sequence>MMALKKVLTIAGSDTSAGAGMQADLKTFQELDVYGMVALTSIVTMDKETWSHDVTPIDMNVFEKQLETAISIGPDAIKTGMLGTQDIIKRAGDVFVESGADYFVVDPVMVCKGEDEVLNPGNTEAMIQYLLPKATVVTPNLFEAGQLSGLGKLTSIEDMKKAAQVIYDKGTPHVIIKGGKALDQDKSYDLYYDGQQFYQLTTDMFQQSYNHGAGCTFAAATTAYLANGKSPKEAIIAAKAFVASAIKNGWKMNDFVGPVDHGAYNRIEQINVEVTEV</sequence>
<evidence type="ECO:0000256" key="8">
    <source>
        <dbReference type="ARBA" id="ARBA00022842"/>
    </source>
</evidence>
<dbReference type="InterPro" id="IPR029056">
    <property type="entry name" value="Ribokinase-like"/>
</dbReference>
<dbReference type="SUPFAM" id="SSF53613">
    <property type="entry name" value="Ribokinase-like"/>
    <property type="match status" value="1"/>
</dbReference>
<evidence type="ECO:0000313" key="16">
    <source>
        <dbReference type="Proteomes" id="UP001589813"/>
    </source>
</evidence>
<reference evidence="15 16" key="1">
    <citation type="submission" date="2024-09" db="EMBL/GenBank/DDBJ databases">
        <authorList>
            <person name="Sun Q."/>
            <person name="Mori K."/>
        </authorList>
    </citation>
    <scope>NUCLEOTIDE SEQUENCE [LARGE SCALE GENOMIC DNA]</scope>
    <source>
        <strain evidence="15 16">KCTC 23315</strain>
    </source>
</reference>
<evidence type="ECO:0000259" key="14">
    <source>
        <dbReference type="Pfam" id="PF08543"/>
    </source>
</evidence>
<evidence type="ECO:0000256" key="9">
    <source>
        <dbReference type="ARBA" id="ARBA00042307"/>
    </source>
</evidence>
<comment type="catalytic activity">
    <reaction evidence="13">
        <text>pyridoxal + ATP = pyridoxal 5'-phosphate + ADP + H(+)</text>
        <dbReference type="Rhea" id="RHEA:10224"/>
        <dbReference type="ChEBI" id="CHEBI:15378"/>
        <dbReference type="ChEBI" id="CHEBI:17310"/>
        <dbReference type="ChEBI" id="CHEBI:30616"/>
        <dbReference type="ChEBI" id="CHEBI:456216"/>
        <dbReference type="ChEBI" id="CHEBI:597326"/>
        <dbReference type="EC" id="2.7.1.35"/>
    </reaction>
</comment>
<evidence type="ECO:0000256" key="11">
    <source>
        <dbReference type="ARBA" id="ARBA00042396"/>
    </source>
</evidence>
<dbReference type="Gene3D" id="3.40.1190.20">
    <property type="match status" value="1"/>
</dbReference>
<keyword evidence="8" id="KW-0460">Magnesium</keyword>
<evidence type="ECO:0000256" key="13">
    <source>
        <dbReference type="ARBA" id="ARBA00049293"/>
    </source>
</evidence>
<dbReference type="RefSeq" id="WP_001832111.1">
    <property type="nucleotide sequence ID" value="NZ_JBHLXP010000009.1"/>
</dbReference>
<dbReference type="NCBIfam" id="TIGR00097">
    <property type="entry name" value="HMP-P_kinase"/>
    <property type="match status" value="1"/>
</dbReference>
<name>A0ABV6BKH6_9GAMM</name>
<dbReference type="PANTHER" id="PTHR20858">
    <property type="entry name" value="PHOSPHOMETHYLPYRIMIDINE KINASE"/>
    <property type="match status" value="1"/>
</dbReference>
<dbReference type="Proteomes" id="UP001589813">
    <property type="component" value="Unassembled WGS sequence"/>
</dbReference>
<evidence type="ECO:0000256" key="10">
    <source>
        <dbReference type="ARBA" id="ARBA00042348"/>
    </source>
</evidence>
<dbReference type="GO" id="GO:0008972">
    <property type="term" value="F:phosphomethylpyrimidine kinase activity"/>
    <property type="evidence" value="ECO:0007669"/>
    <property type="project" value="UniProtKB-EC"/>
</dbReference>
<evidence type="ECO:0000313" key="15">
    <source>
        <dbReference type="EMBL" id="MFC0050557.1"/>
    </source>
</evidence>
<keyword evidence="16" id="KW-1185">Reference proteome</keyword>
<keyword evidence="5" id="KW-0547">Nucleotide-binding</keyword>
<evidence type="ECO:0000256" key="5">
    <source>
        <dbReference type="ARBA" id="ARBA00022741"/>
    </source>
</evidence>
<organism evidence="15 16">
    <name type="scientific">Rheinheimera tilapiae</name>
    <dbReference type="NCBI Taxonomy" id="875043"/>
    <lineage>
        <taxon>Bacteria</taxon>
        <taxon>Pseudomonadati</taxon>
        <taxon>Pseudomonadota</taxon>
        <taxon>Gammaproteobacteria</taxon>
        <taxon>Chromatiales</taxon>
        <taxon>Chromatiaceae</taxon>
        <taxon>Rheinheimera</taxon>
    </lineage>
</organism>
<evidence type="ECO:0000256" key="12">
    <source>
        <dbReference type="ARBA" id="ARBA00042531"/>
    </source>
</evidence>
<dbReference type="EC" id="2.7.1.35" evidence="2"/>
<dbReference type="GO" id="GO:0008902">
    <property type="term" value="F:hydroxymethylpyrimidine kinase activity"/>
    <property type="evidence" value="ECO:0007669"/>
    <property type="project" value="UniProtKB-EC"/>
</dbReference>
<keyword evidence="4" id="KW-0479">Metal-binding</keyword>
<evidence type="ECO:0000256" key="1">
    <source>
        <dbReference type="ARBA" id="ARBA00009879"/>
    </source>
</evidence>
<keyword evidence="3 15" id="KW-0808">Transferase</keyword>
<protein>
    <recommendedName>
        <fullName evidence="2">pyridoxal kinase</fullName>
        <ecNumber evidence="2">2.7.1.35</ecNumber>
    </recommendedName>
    <alternativeName>
        <fullName evidence="10">PN/PL/PM kinase</fullName>
    </alternativeName>
    <alternativeName>
        <fullName evidence="11">Pyridoxal kinase</fullName>
    </alternativeName>
    <alternativeName>
        <fullName evidence="9">Pyridoxamine kinase</fullName>
    </alternativeName>
    <alternativeName>
        <fullName evidence="12">Vitamin B6 kinase</fullName>
    </alternativeName>
</protein>
<evidence type="ECO:0000256" key="4">
    <source>
        <dbReference type="ARBA" id="ARBA00022723"/>
    </source>
</evidence>
<dbReference type="Pfam" id="PF08543">
    <property type="entry name" value="Phos_pyr_kin"/>
    <property type="match status" value="1"/>
</dbReference>
<dbReference type="PANTHER" id="PTHR20858:SF19">
    <property type="entry name" value="PYRIDOXINE KINASE"/>
    <property type="match status" value="1"/>
</dbReference>
<keyword evidence="7" id="KW-0067">ATP-binding</keyword>
<evidence type="ECO:0000256" key="2">
    <source>
        <dbReference type="ARBA" id="ARBA00012104"/>
    </source>
</evidence>
<proteinExistence type="inferred from homology"/>
<feature type="domain" description="Pyridoxamine kinase/Phosphomethylpyrimidine kinase" evidence="14">
    <location>
        <begin position="14"/>
        <end position="260"/>
    </location>
</feature>
<comment type="caution">
    <text evidence="15">The sequence shown here is derived from an EMBL/GenBank/DDBJ whole genome shotgun (WGS) entry which is preliminary data.</text>
</comment>
<evidence type="ECO:0000256" key="3">
    <source>
        <dbReference type="ARBA" id="ARBA00022679"/>
    </source>
</evidence>